<evidence type="ECO:0000313" key="2">
    <source>
        <dbReference type="EMBL" id="SDP60505.1"/>
    </source>
</evidence>
<dbReference type="Pfam" id="PF14107">
    <property type="entry name" value="DUF4280"/>
    <property type="match status" value="1"/>
</dbReference>
<dbReference type="AlphaFoldDB" id="A0A1H0U3D1"/>
<proteinExistence type="predicted"/>
<evidence type="ECO:0000313" key="3">
    <source>
        <dbReference type="Proteomes" id="UP000182412"/>
    </source>
</evidence>
<reference evidence="2 3" key="1">
    <citation type="submission" date="2016-10" db="EMBL/GenBank/DDBJ databases">
        <authorList>
            <person name="de Groot N.N."/>
        </authorList>
    </citation>
    <scope>NUCLEOTIDE SEQUENCE [LARGE SCALE GENOMIC DNA]</scope>
    <source>
        <strain evidence="2 3">S137</strain>
    </source>
</reference>
<name>A0A1H0U3D1_SELRU</name>
<dbReference type="RefSeq" id="WP_074573043.1">
    <property type="nucleotide sequence ID" value="NZ_FNJQ01000028.1"/>
</dbReference>
<evidence type="ECO:0000256" key="1">
    <source>
        <dbReference type="SAM" id="Coils"/>
    </source>
</evidence>
<gene>
    <name evidence="2" type="ORF">SAMN05216366_12816</name>
</gene>
<protein>
    <recommendedName>
        <fullName evidence="4">DUF4280 domain-containing protein</fullName>
    </recommendedName>
</protein>
<dbReference type="EMBL" id="FNJQ01000028">
    <property type="protein sequence ID" value="SDP60505.1"/>
    <property type="molecule type" value="Genomic_DNA"/>
</dbReference>
<evidence type="ECO:0008006" key="4">
    <source>
        <dbReference type="Google" id="ProtNLM"/>
    </source>
</evidence>
<keyword evidence="1" id="KW-0175">Coiled coil</keyword>
<dbReference type="Proteomes" id="UP000182412">
    <property type="component" value="Unassembled WGS sequence"/>
</dbReference>
<organism evidence="2 3">
    <name type="scientific">Selenomonas ruminantium</name>
    <dbReference type="NCBI Taxonomy" id="971"/>
    <lineage>
        <taxon>Bacteria</taxon>
        <taxon>Bacillati</taxon>
        <taxon>Bacillota</taxon>
        <taxon>Negativicutes</taxon>
        <taxon>Selenomonadales</taxon>
        <taxon>Selenomonadaceae</taxon>
        <taxon>Selenomonas</taxon>
    </lineage>
</organism>
<sequence>MGAKEYMTMMSDYTKCQYGSMKNQINMINDHGVLSRKTGKAVLNANDHKWQDNILGYGMCSAFCDDNNKLTKMINSAQQNENRFVRPRVKCVCHAQTEEAWRNVDKHFVIEGAPVLTKDSFLECKFGGIIRFCAPPKPGDTDAPQTVGEQVTNNIMEKLDSLQKKREAIKNSITKEKVRQMIAEGKIPQFEDMEHDYYYVSLGLSYGELASIDQTDGMIIDKMGNVYFYSELGGGLGVSTPVQGSVGFGDFYSDDKENSGEYRDAIKGESAGFNIDMGVQFGVSKGANSPVARDVGITSGVGCSVSERNTIYLFNVFDD</sequence>
<dbReference type="InterPro" id="IPR025460">
    <property type="entry name" value="DUF4280"/>
</dbReference>
<dbReference type="OrthoDB" id="1665562at2"/>
<accession>A0A1H0U3D1</accession>
<feature type="coiled-coil region" evidence="1">
    <location>
        <begin position="152"/>
        <end position="179"/>
    </location>
</feature>